<dbReference type="GeneID" id="26258939"/>
<evidence type="ECO:0000313" key="2">
    <source>
        <dbReference type="Proteomes" id="UP000054337"/>
    </source>
</evidence>
<organism evidence="1 2">
    <name type="scientific">Bipolaris victoriae (strain FI3)</name>
    <name type="common">Victoria blight of oats agent</name>
    <name type="synonym">Cochliobolus victoriae</name>
    <dbReference type="NCBI Taxonomy" id="930091"/>
    <lineage>
        <taxon>Eukaryota</taxon>
        <taxon>Fungi</taxon>
        <taxon>Dikarya</taxon>
        <taxon>Ascomycota</taxon>
        <taxon>Pezizomycotina</taxon>
        <taxon>Dothideomycetes</taxon>
        <taxon>Pleosporomycetidae</taxon>
        <taxon>Pleosporales</taxon>
        <taxon>Pleosporineae</taxon>
        <taxon>Pleosporaceae</taxon>
        <taxon>Bipolaris</taxon>
    </lineage>
</organism>
<name>W7EVS5_BIPV3</name>
<dbReference type="Proteomes" id="UP000054337">
    <property type="component" value="Unassembled WGS sequence"/>
</dbReference>
<reference evidence="1 2" key="1">
    <citation type="journal article" date="2013" name="PLoS Genet.">
        <title>Comparative genome structure, secondary metabolite, and effector coding capacity across Cochliobolus pathogens.</title>
        <authorList>
            <person name="Condon B.J."/>
            <person name="Leng Y."/>
            <person name="Wu D."/>
            <person name="Bushley K.E."/>
            <person name="Ohm R.A."/>
            <person name="Otillar R."/>
            <person name="Martin J."/>
            <person name="Schackwitz W."/>
            <person name="Grimwood J."/>
            <person name="MohdZainudin N."/>
            <person name="Xue C."/>
            <person name="Wang R."/>
            <person name="Manning V.A."/>
            <person name="Dhillon B."/>
            <person name="Tu Z.J."/>
            <person name="Steffenson B.J."/>
            <person name="Salamov A."/>
            <person name="Sun H."/>
            <person name="Lowry S."/>
            <person name="LaButti K."/>
            <person name="Han J."/>
            <person name="Copeland A."/>
            <person name="Lindquist E."/>
            <person name="Barry K."/>
            <person name="Schmutz J."/>
            <person name="Baker S.E."/>
            <person name="Ciuffetti L.M."/>
            <person name="Grigoriev I.V."/>
            <person name="Zhong S."/>
            <person name="Turgeon B.G."/>
        </authorList>
    </citation>
    <scope>NUCLEOTIDE SEQUENCE [LARGE SCALE GENOMIC DNA]</scope>
    <source>
        <strain evidence="1 2">FI3</strain>
    </source>
</reference>
<evidence type="ECO:0000313" key="1">
    <source>
        <dbReference type="EMBL" id="EUN31044.1"/>
    </source>
</evidence>
<proteinExistence type="predicted"/>
<dbReference type="AlphaFoldDB" id="W7EVS5"/>
<dbReference type="RefSeq" id="XP_014560654.1">
    <property type="nucleotide sequence ID" value="XM_014705168.1"/>
</dbReference>
<protein>
    <submittedName>
        <fullName evidence="1">Uncharacterized protein</fullName>
    </submittedName>
</protein>
<sequence length="67" mass="7473">FPLVCVWPVHGLASLEKPLPVLFSARCSFGRRSTSPNLRALCRALELGVVSFRCAYRNRVGIVVPWC</sequence>
<accession>W7EVS5</accession>
<gene>
    <name evidence="1" type="ORF">COCVIDRAFT_88916</name>
</gene>
<keyword evidence="2" id="KW-1185">Reference proteome</keyword>
<dbReference type="HOGENOM" id="CLU_2819373_0_0_1"/>
<feature type="non-terminal residue" evidence="1">
    <location>
        <position position="1"/>
    </location>
</feature>
<dbReference type="EMBL" id="KI968701">
    <property type="protein sequence ID" value="EUN31044.1"/>
    <property type="molecule type" value="Genomic_DNA"/>
</dbReference>